<name>A0A6J4J5W6_9CHLR</name>
<evidence type="ECO:0000259" key="2">
    <source>
        <dbReference type="Pfam" id="PF17396"/>
    </source>
</evidence>
<evidence type="ECO:0000313" key="3">
    <source>
        <dbReference type="EMBL" id="CAA9270233.1"/>
    </source>
</evidence>
<gene>
    <name evidence="3" type="ORF">AVDCRST_MAG77-3100</name>
</gene>
<accession>A0A6J4J5W6</accession>
<reference evidence="3" key="1">
    <citation type="submission" date="2020-02" db="EMBL/GenBank/DDBJ databases">
        <authorList>
            <person name="Meier V. D."/>
        </authorList>
    </citation>
    <scope>NUCLEOTIDE SEQUENCE</scope>
    <source>
        <strain evidence="3">AVDCRST_MAG77</strain>
    </source>
</reference>
<dbReference type="Pfam" id="PF07755">
    <property type="entry name" value="DUF1611"/>
    <property type="match status" value="1"/>
</dbReference>
<dbReference type="PIRSF" id="PIRSF026760">
    <property type="entry name" value="UCP026760"/>
    <property type="match status" value="1"/>
</dbReference>
<protein>
    <submittedName>
        <fullName evidence="3">Protein often near L-alanine-DL-glutamate epimerase (Cell wall recycling)</fullName>
    </submittedName>
</protein>
<proteinExistence type="predicted"/>
<dbReference type="PANTHER" id="PTHR40690:SF1">
    <property type="entry name" value="DUF1611 DOMAIN-CONTAINING PROTEIN"/>
    <property type="match status" value="1"/>
</dbReference>
<organism evidence="3">
    <name type="scientific">uncultured Chloroflexota bacterium</name>
    <dbReference type="NCBI Taxonomy" id="166587"/>
    <lineage>
        <taxon>Bacteria</taxon>
        <taxon>Bacillati</taxon>
        <taxon>Chloroflexota</taxon>
        <taxon>environmental samples</taxon>
    </lineage>
</organism>
<dbReference type="InterPro" id="IPR035086">
    <property type="entry name" value="DgcN-like_C"/>
</dbReference>
<feature type="domain" description="D-glutamate N-acetyltransferase-like C-terminal" evidence="1">
    <location>
        <begin position="144"/>
        <end position="346"/>
    </location>
</feature>
<dbReference type="SUPFAM" id="SSF52540">
    <property type="entry name" value="P-loop containing nucleoside triphosphate hydrolases"/>
    <property type="match status" value="1"/>
</dbReference>
<dbReference type="Gene3D" id="3.40.50.720">
    <property type="entry name" value="NAD(P)-binding Rossmann-like Domain"/>
    <property type="match status" value="1"/>
</dbReference>
<evidence type="ECO:0000259" key="1">
    <source>
        <dbReference type="Pfam" id="PF07755"/>
    </source>
</evidence>
<dbReference type="Gene3D" id="3.40.50.300">
    <property type="entry name" value="P-loop containing nucleotide triphosphate hydrolases"/>
    <property type="match status" value="1"/>
</dbReference>
<feature type="domain" description="D-glutamate N-acetyltransferase-like N-terminal" evidence="2">
    <location>
        <begin position="43"/>
        <end position="137"/>
    </location>
</feature>
<dbReference type="InterPro" id="IPR035402">
    <property type="entry name" value="DgcN-like_N"/>
</dbReference>
<dbReference type="Pfam" id="PF17396">
    <property type="entry name" value="DUF1611_N"/>
    <property type="match status" value="1"/>
</dbReference>
<dbReference type="AlphaFoldDB" id="A0A6J4J5W6"/>
<dbReference type="PANTHER" id="PTHR40690">
    <property type="entry name" value="GLL3100 PROTEIN"/>
    <property type="match status" value="1"/>
</dbReference>
<dbReference type="InterPro" id="IPR027417">
    <property type="entry name" value="P-loop_NTPase"/>
</dbReference>
<dbReference type="EMBL" id="CADCTC010000173">
    <property type="protein sequence ID" value="CAA9270233.1"/>
    <property type="molecule type" value="Genomic_DNA"/>
</dbReference>
<dbReference type="InterPro" id="IPR011669">
    <property type="entry name" value="DgcN-like"/>
</dbReference>
<sequence length="362" mass="37969">MRPRGERKIVVMADGGFDLNEAKTAVGVMRYGRDRVLAVVDRTQAGKMASEVVGVGTDVPIVGSVREALAAGEGANTLLLGTAPRGGVLPDSWRAQIVEAMRAGLDVINGLHAFLSEDPELGAAAREAGVEIWDVRRAPETHSVADTRAHRLPATVVLAVGSDCNVGKMSTMLEIDTAARARGRRASFVPTGQTGILIAGWGVALDEVISDFAAGAAEDLVMEAAKEASSAGDLILVEGQGSLVHPGYSGVTLSLMHGSAPDAMILCHQAGRTAIRRYTLPIPPLKELVQLYEYITQPVKPAKVIGVALNTFGMAEDDARAAVERATQETGLPATDPVRYGVEALLDAIERFSTTMPTKGGA</sequence>